<keyword evidence="3" id="KW-0132">Cell division</keyword>
<dbReference type="STRING" id="5288.A0A5C5G5H1"/>
<dbReference type="Gene3D" id="1.25.10.10">
    <property type="entry name" value="Leucine-rich Repeat Variant"/>
    <property type="match status" value="1"/>
</dbReference>
<name>A0A5C5G5H1_9BASI</name>
<dbReference type="InterPro" id="IPR024395">
    <property type="entry name" value="CLASP_N_dom"/>
</dbReference>
<proteinExistence type="inferred from homology"/>
<evidence type="ECO:0000313" key="7">
    <source>
        <dbReference type="EMBL" id="TNY24308.1"/>
    </source>
</evidence>
<evidence type="ECO:0000256" key="3">
    <source>
        <dbReference type="ARBA" id="ARBA00022618"/>
    </source>
</evidence>
<comment type="similarity">
    <text evidence="2">Belongs to the CLASP family.</text>
</comment>
<dbReference type="GO" id="GO:0005819">
    <property type="term" value="C:spindle"/>
    <property type="evidence" value="ECO:0007669"/>
    <property type="project" value="UniProtKB-SubCell"/>
</dbReference>
<dbReference type="InterPro" id="IPR011989">
    <property type="entry name" value="ARM-like"/>
</dbReference>
<evidence type="ECO:0000259" key="6">
    <source>
        <dbReference type="Pfam" id="PF12348"/>
    </source>
</evidence>
<dbReference type="EMBL" id="SOZI01000003">
    <property type="protein sequence ID" value="TNY24308.1"/>
    <property type="molecule type" value="Genomic_DNA"/>
</dbReference>
<keyword evidence="8" id="KW-1185">Reference proteome</keyword>
<dbReference type="AlphaFoldDB" id="A0A5C5G5H1"/>
<accession>A0A5C5G5H1</accession>
<dbReference type="GO" id="GO:0005874">
    <property type="term" value="C:microtubule"/>
    <property type="evidence" value="ECO:0007669"/>
    <property type="project" value="UniProtKB-KW"/>
</dbReference>
<evidence type="ECO:0000256" key="1">
    <source>
        <dbReference type="ARBA" id="ARBA00004186"/>
    </source>
</evidence>
<keyword evidence="4" id="KW-0493">Microtubule</keyword>
<comment type="subcellular location">
    <subcellularLocation>
        <location evidence="1">Cytoplasm</location>
        <location evidence="1">Cytoskeleton</location>
        <location evidence="1">Spindle</location>
    </subcellularLocation>
</comment>
<feature type="domain" description="CLASP N-terminal" evidence="6">
    <location>
        <begin position="21"/>
        <end position="233"/>
    </location>
</feature>
<keyword evidence="5" id="KW-0131">Cell cycle</keyword>
<dbReference type="Pfam" id="PF12348">
    <property type="entry name" value="CLASP_N"/>
    <property type="match status" value="1"/>
</dbReference>
<dbReference type="OrthoDB" id="46159at2759"/>
<keyword evidence="5" id="KW-0498">Mitosis</keyword>
<evidence type="ECO:0000256" key="2">
    <source>
        <dbReference type="ARBA" id="ARBA00009549"/>
    </source>
</evidence>
<protein>
    <submittedName>
        <fullName evidence="7">Clasp N terminal-domain-containing protein</fullName>
    </submittedName>
</protein>
<dbReference type="Proteomes" id="UP000311382">
    <property type="component" value="Unassembled WGS sequence"/>
</dbReference>
<dbReference type="GO" id="GO:0051301">
    <property type="term" value="P:cell division"/>
    <property type="evidence" value="ECO:0007669"/>
    <property type="project" value="UniProtKB-KW"/>
</dbReference>
<sequence>MVRAPDPDKIPINSPHNLHVEVELLVAALQLNETEDTWEKINRAVKRFQATVRGGACRFQDDFVHHMRDPRVAKGIVRSLVTERTALSGTTLELVASCTRLGPHFAALLSLYLPTLLRLFARPNKVYVTRSASCIASIIRNTRLADVVRFIALEWRNEPGKSASFREQAATALAIALGADGDALTVDKEGLERRIDDLEWLIKTGATGREAGVRAEMKKCWEVYKREWPERVASCVLSLPSCVSFPLQPLTGLPTCICPCPLPFPQLHRSHDADHPQVPQSQ</sequence>
<reference evidence="7 8" key="1">
    <citation type="submission" date="2019-03" db="EMBL/GenBank/DDBJ databases">
        <title>Rhodosporidium diobovatum UCD-FST 08-225 genome sequencing, assembly, and annotation.</title>
        <authorList>
            <person name="Fakankun I.U."/>
            <person name="Fristensky B."/>
            <person name="Levin D.B."/>
        </authorList>
    </citation>
    <scope>NUCLEOTIDE SEQUENCE [LARGE SCALE GENOMIC DNA]</scope>
    <source>
        <strain evidence="7 8">UCD-FST 08-225</strain>
    </source>
</reference>
<comment type="caution">
    <text evidence="7">The sequence shown here is derived from an EMBL/GenBank/DDBJ whole genome shotgun (WGS) entry which is preliminary data.</text>
</comment>
<gene>
    <name evidence="7" type="ORF">DMC30DRAFT_163009</name>
</gene>
<organism evidence="7 8">
    <name type="scientific">Rhodotorula diobovata</name>
    <dbReference type="NCBI Taxonomy" id="5288"/>
    <lineage>
        <taxon>Eukaryota</taxon>
        <taxon>Fungi</taxon>
        <taxon>Dikarya</taxon>
        <taxon>Basidiomycota</taxon>
        <taxon>Pucciniomycotina</taxon>
        <taxon>Microbotryomycetes</taxon>
        <taxon>Sporidiobolales</taxon>
        <taxon>Sporidiobolaceae</taxon>
        <taxon>Rhodotorula</taxon>
    </lineage>
</organism>
<evidence type="ECO:0000256" key="5">
    <source>
        <dbReference type="ARBA" id="ARBA00022776"/>
    </source>
</evidence>
<evidence type="ECO:0000256" key="4">
    <source>
        <dbReference type="ARBA" id="ARBA00022701"/>
    </source>
</evidence>
<evidence type="ECO:0000313" key="8">
    <source>
        <dbReference type="Proteomes" id="UP000311382"/>
    </source>
</evidence>